<comment type="subcellular location">
    <subcellularLocation>
        <location evidence="4">Virion</location>
    </subcellularLocation>
    <subcellularLocation>
        <location evidence="4">Host nucleus</location>
    </subcellularLocation>
</comment>
<organism evidence="5 6">
    <name type="scientific">Caviid herpesvirus 2 str. CIDMTR</name>
    <dbReference type="NCBI Taxonomy" id="1415526"/>
    <lineage>
        <taxon>Viruses</taxon>
        <taxon>Duplodnaviria</taxon>
        <taxon>Heunggongvirae</taxon>
        <taxon>Peploviricota</taxon>
        <taxon>Herviviricetes</taxon>
        <taxon>Herpesvirales</taxon>
        <taxon>Orthoherpesviridae</taxon>
        <taxon>Betaherpesvirinae</taxon>
        <taxon>Quwivirus</taxon>
        <taxon>Quwivirus caviidbeta2</taxon>
    </lineage>
</organism>
<reference evidence="5 6" key="1">
    <citation type="submission" date="2013-09" db="EMBL/GenBank/DDBJ databases">
        <authorList>
            <person name="Sundararajan A."/>
        </authorList>
    </citation>
    <scope>NUCLEOTIDE SEQUENCE [LARGE SCALE GENOMIC DNA]</scope>
    <source>
        <strain evidence="5">CIDMTR</strain>
    </source>
</reference>
<comment type="subunit">
    <text evidence="4">Interacts with the major capsid protein/MCP.</text>
</comment>
<name>U6H9U9_9BETA</name>
<accession>U6H9U9</accession>
<keyword evidence="1 4" id="KW-0167">Capsid protein</keyword>
<dbReference type="InterPro" id="IPR031385">
    <property type="entry name" value="HV_small_capsid"/>
</dbReference>
<proteinExistence type="inferred from homology"/>
<evidence type="ECO:0000256" key="3">
    <source>
        <dbReference type="ARBA" id="ARBA00022844"/>
    </source>
</evidence>
<dbReference type="Proteomes" id="UP000163196">
    <property type="component" value="Genome"/>
</dbReference>
<protein>
    <recommendedName>
        <fullName evidence="4">Small capsomere-interacting protein</fullName>
    </recommendedName>
</protein>
<keyword evidence="2 4" id="KW-1048">Host nucleus</keyword>
<keyword evidence="3 4" id="KW-0946">Virion</keyword>
<evidence type="ECO:0000256" key="1">
    <source>
        <dbReference type="ARBA" id="ARBA00022561"/>
    </source>
</evidence>
<dbReference type="Pfam" id="PF17086">
    <property type="entry name" value="HV_small_capsid"/>
    <property type="match status" value="1"/>
</dbReference>
<dbReference type="HAMAP" id="MF_04021">
    <property type="entry name" value="HSV_SCP_betahv"/>
    <property type="match status" value="1"/>
</dbReference>
<dbReference type="GO" id="GO:0016032">
    <property type="term" value="P:viral process"/>
    <property type="evidence" value="ECO:0007669"/>
    <property type="project" value="UniProtKB-UniRule"/>
</dbReference>
<dbReference type="EMBL" id="HG531783">
    <property type="protein sequence ID" value="CDI95392.1"/>
    <property type="molecule type" value="Genomic_DNA"/>
</dbReference>
<gene>
    <name evidence="4" type="primary">SCP</name>
</gene>
<evidence type="ECO:0000313" key="5">
    <source>
        <dbReference type="EMBL" id="CDI95392.1"/>
    </source>
</evidence>
<sequence>MSNPSSKKDREKEEEKRHNAVIKMLEIGDYAAHPTIAAVIPRYARNMRPEDLEGYKLDLLRMLSVTRNRPVIQQSQ</sequence>
<comment type="similarity">
    <text evidence="4">Belongs to the herpesviridae small capsomere-interacting protein family.</text>
</comment>
<comment type="function">
    <text evidence="4">Participates in the assembly of the infectious particles by decorating the outer surface of the capsid shell and thus forming a layer between the capsid and the tegument. Complexes composed of the major capsid protein and small capsomere-interacting protein/SCP assemble together in the host cytoplasm and are translocated to the nucleus, where they accumulate and participate in capsid assembly.</text>
</comment>
<dbReference type="GO" id="GO:0019028">
    <property type="term" value="C:viral capsid"/>
    <property type="evidence" value="ECO:0007669"/>
    <property type="project" value="UniProtKB-UniRule"/>
</dbReference>
<evidence type="ECO:0000313" key="6">
    <source>
        <dbReference type="Proteomes" id="UP000163196"/>
    </source>
</evidence>
<dbReference type="GO" id="GO:0042025">
    <property type="term" value="C:host cell nucleus"/>
    <property type="evidence" value="ECO:0007669"/>
    <property type="project" value="UniProtKB-SubCell"/>
</dbReference>
<reference evidence="5 6" key="2">
    <citation type="submission" date="2013-11" db="EMBL/GenBank/DDBJ databases">
        <title>Genome sequence of a novel, newly isolated strain of guinea pig cytomegalovirus: CIDMTR strain.</title>
        <authorList>
            <person name="Schleiss M.R."/>
            <person name="Hernandez-Alvarado N."/>
            <person name="Ramaraj T."/>
            <person name="Crow J.A."/>
        </authorList>
    </citation>
    <scope>NUCLEOTIDE SEQUENCE [LARGE SCALE GENOMIC DNA]</scope>
    <source>
        <strain evidence="5">CIDMTR</strain>
    </source>
</reference>
<evidence type="ECO:0000256" key="4">
    <source>
        <dbReference type="HAMAP-Rule" id="MF_04021"/>
    </source>
</evidence>
<evidence type="ECO:0000256" key="2">
    <source>
        <dbReference type="ARBA" id="ARBA00022562"/>
    </source>
</evidence>